<protein>
    <submittedName>
        <fullName evidence="1">Uncharacterized protein</fullName>
    </submittedName>
</protein>
<proteinExistence type="predicted"/>
<comment type="caution">
    <text evidence="1">The sequence shown here is derived from an EMBL/GenBank/DDBJ whole genome shotgun (WGS) entry which is preliminary data.</text>
</comment>
<reference evidence="1" key="1">
    <citation type="submission" date="2022-06" db="EMBL/GenBank/DDBJ databases">
        <title>Phylogenomic reconstructions and comparative analyses of Kickxellomycotina fungi.</title>
        <authorList>
            <person name="Reynolds N.K."/>
            <person name="Stajich J.E."/>
            <person name="Barry K."/>
            <person name="Grigoriev I.V."/>
            <person name="Crous P."/>
            <person name="Smith M.E."/>
        </authorList>
    </citation>
    <scope>NUCLEOTIDE SEQUENCE</scope>
    <source>
        <strain evidence="1">RSA 2271</strain>
    </source>
</reference>
<organism evidence="1 2">
    <name type="scientific">Spiromyces aspiralis</name>
    <dbReference type="NCBI Taxonomy" id="68401"/>
    <lineage>
        <taxon>Eukaryota</taxon>
        <taxon>Fungi</taxon>
        <taxon>Fungi incertae sedis</taxon>
        <taxon>Zoopagomycota</taxon>
        <taxon>Kickxellomycotina</taxon>
        <taxon>Kickxellomycetes</taxon>
        <taxon>Kickxellales</taxon>
        <taxon>Kickxellaceae</taxon>
        <taxon>Spiromyces</taxon>
    </lineage>
</organism>
<sequence>ASAFTCLNHFHKWAGLDDLDLKLSQRDRECFELLKLLSMRLFFSKNRATSLLSSLLTNKKDPRKSYDLEYWLISDS</sequence>
<keyword evidence="2" id="KW-1185">Reference proteome</keyword>
<evidence type="ECO:0000313" key="2">
    <source>
        <dbReference type="Proteomes" id="UP001145114"/>
    </source>
</evidence>
<dbReference type="EMBL" id="JAMZIH010009908">
    <property type="protein sequence ID" value="KAJ1669459.1"/>
    <property type="molecule type" value="Genomic_DNA"/>
</dbReference>
<dbReference type="Proteomes" id="UP001145114">
    <property type="component" value="Unassembled WGS sequence"/>
</dbReference>
<evidence type="ECO:0000313" key="1">
    <source>
        <dbReference type="EMBL" id="KAJ1669459.1"/>
    </source>
</evidence>
<name>A0ACC1H7X6_9FUNG</name>
<gene>
    <name evidence="1" type="ORF">EV182_008752</name>
</gene>
<feature type="non-terminal residue" evidence="1">
    <location>
        <position position="1"/>
    </location>
</feature>
<accession>A0ACC1H7X6</accession>